<evidence type="ECO:0000256" key="12">
    <source>
        <dbReference type="ARBA" id="ARBA00023242"/>
    </source>
</evidence>
<dbReference type="InterPro" id="IPR038718">
    <property type="entry name" value="SNF2-like_sf"/>
</dbReference>
<dbReference type="SMART" id="SM00490">
    <property type="entry name" value="HELICc"/>
    <property type="match status" value="1"/>
</dbReference>
<keyword evidence="5" id="KW-0227">DNA damage</keyword>
<feature type="domain" description="RING-type" evidence="15">
    <location>
        <begin position="865"/>
        <end position="910"/>
    </location>
</feature>
<feature type="region of interest" description="Disordered" evidence="14">
    <location>
        <begin position="45"/>
        <end position="69"/>
    </location>
</feature>
<feature type="domain" description="Helicase C-terminal" evidence="17">
    <location>
        <begin position="948"/>
        <end position="1115"/>
    </location>
</feature>
<keyword evidence="3" id="KW-0479">Metal-binding</keyword>
<dbReference type="PANTHER" id="PTHR45626">
    <property type="entry name" value="TRANSCRIPTION TERMINATION FACTOR 2-RELATED"/>
    <property type="match status" value="1"/>
</dbReference>
<dbReference type="CDD" id="cd18008">
    <property type="entry name" value="DEXDc_SHPRH-like"/>
    <property type="match status" value="1"/>
</dbReference>
<dbReference type="GO" id="GO:0005524">
    <property type="term" value="F:ATP binding"/>
    <property type="evidence" value="ECO:0007669"/>
    <property type="project" value="UniProtKB-KW"/>
</dbReference>
<dbReference type="SMART" id="SM00184">
    <property type="entry name" value="RING"/>
    <property type="match status" value="1"/>
</dbReference>
<comment type="similarity">
    <text evidence="2">Belongs to the SNF2/RAD54 helicase family.</text>
</comment>
<keyword evidence="12" id="KW-0539">Nucleus</keyword>
<evidence type="ECO:0000256" key="7">
    <source>
        <dbReference type="ARBA" id="ARBA00022801"/>
    </source>
</evidence>
<dbReference type="GO" id="GO:0006281">
    <property type="term" value="P:DNA repair"/>
    <property type="evidence" value="ECO:0007669"/>
    <property type="project" value="UniProtKB-KW"/>
</dbReference>
<protein>
    <submittedName>
        <fullName evidence="18">RAD5-like protein</fullName>
    </submittedName>
</protein>
<dbReference type="Pfam" id="PF00097">
    <property type="entry name" value="zf-C3HC4"/>
    <property type="match status" value="1"/>
</dbReference>
<evidence type="ECO:0000256" key="14">
    <source>
        <dbReference type="SAM" id="MobiDB-lite"/>
    </source>
</evidence>
<reference evidence="18" key="1">
    <citation type="submission" date="2022-08" db="EMBL/GenBank/DDBJ databases">
        <title>A Global Phylogenomic Analysis of the Shiitake Genus Lentinula.</title>
        <authorList>
            <consortium name="DOE Joint Genome Institute"/>
            <person name="Sierra-Patev S."/>
            <person name="Min B."/>
            <person name="Naranjo-Ortiz M."/>
            <person name="Looney B."/>
            <person name="Konkel Z."/>
            <person name="Slot J.C."/>
            <person name="Sakamoto Y."/>
            <person name="Steenwyk J.L."/>
            <person name="Rokas A."/>
            <person name="Carro J."/>
            <person name="Camarero S."/>
            <person name="Ferreira P."/>
            <person name="Molpeceres G."/>
            <person name="Ruiz-Duenas F.J."/>
            <person name="Serrano A."/>
            <person name="Henrissat B."/>
            <person name="Drula E."/>
            <person name="Hughes K.W."/>
            <person name="Mata J.L."/>
            <person name="Ishikawa N.K."/>
            <person name="Vargas-Isla R."/>
            <person name="Ushijima S."/>
            <person name="Smith C.A."/>
            <person name="Ahrendt S."/>
            <person name="Andreopoulos W."/>
            <person name="He G."/>
            <person name="Labutti K."/>
            <person name="Lipzen A."/>
            <person name="Ng V."/>
            <person name="Riley R."/>
            <person name="Sandor L."/>
            <person name="Barry K."/>
            <person name="Martinez A.T."/>
            <person name="Xiao Y."/>
            <person name="Gibbons J.G."/>
            <person name="Terashima K."/>
            <person name="Grigoriev I.V."/>
            <person name="Hibbett D.S."/>
        </authorList>
    </citation>
    <scope>NUCLEOTIDE SEQUENCE</scope>
    <source>
        <strain evidence="18">JLM2183</strain>
    </source>
</reference>
<dbReference type="SMART" id="SM00487">
    <property type="entry name" value="DEXDc"/>
    <property type="match status" value="1"/>
</dbReference>
<evidence type="ECO:0000256" key="5">
    <source>
        <dbReference type="ARBA" id="ARBA00022763"/>
    </source>
</evidence>
<dbReference type="GO" id="GO:0008270">
    <property type="term" value="F:zinc ion binding"/>
    <property type="evidence" value="ECO:0007669"/>
    <property type="project" value="UniProtKB-KW"/>
</dbReference>
<keyword evidence="6 13" id="KW-0863">Zinc-finger</keyword>
<dbReference type="EMBL" id="JAOTPV010000003">
    <property type="protein sequence ID" value="KAJ4485680.1"/>
    <property type="molecule type" value="Genomic_DNA"/>
</dbReference>
<dbReference type="InterPro" id="IPR001841">
    <property type="entry name" value="Znf_RING"/>
</dbReference>
<evidence type="ECO:0000256" key="13">
    <source>
        <dbReference type="PROSITE-ProRule" id="PRU00175"/>
    </source>
</evidence>
<evidence type="ECO:0000256" key="1">
    <source>
        <dbReference type="ARBA" id="ARBA00004123"/>
    </source>
</evidence>
<dbReference type="Gene3D" id="3.40.50.300">
    <property type="entry name" value="P-loop containing nucleotide triphosphate hydrolases"/>
    <property type="match status" value="1"/>
</dbReference>
<evidence type="ECO:0000313" key="18">
    <source>
        <dbReference type="EMBL" id="KAJ4485680.1"/>
    </source>
</evidence>
<keyword evidence="19" id="KW-1185">Reference proteome</keyword>
<dbReference type="AlphaFoldDB" id="A0A9W9AQ25"/>
<evidence type="ECO:0000259" key="16">
    <source>
        <dbReference type="PROSITE" id="PS51192"/>
    </source>
</evidence>
<evidence type="ECO:0000256" key="3">
    <source>
        <dbReference type="ARBA" id="ARBA00022723"/>
    </source>
</evidence>
<evidence type="ECO:0000256" key="2">
    <source>
        <dbReference type="ARBA" id="ARBA00007025"/>
    </source>
</evidence>
<dbReference type="SUPFAM" id="SSF52540">
    <property type="entry name" value="P-loop containing nucleoside triphosphate hydrolases"/>
    <property type="match status" value="2"/>
</dbReference>
<dbReference type="InterPro" id="IPR001650">
    <property type="entry name" value="Helicase_C-like"/>
</dbReference>
<keyword evidence="7" id="KW-0378">Hydrolase</keyword>
<keyword evidence="4" id="KW-0547">Nucleotide-binding</keyword>
<dbReference type="InterPro" id="IPR000330">
    <property type="entry name" value="SNF2_N"/>
</dbReference>
<dbReference type="Pfam" id="PF08797">
    <property type="entry name" value="HIRAN"/>
    <property type="match status" value="1"/>
</dbReference>
<evidence type="ECO:0000256" key="6">
    <source>
        <dbReference type="ARBA" id="ARBA00022771"/>
    </source>
</evidence>
<accession>A0A9W9AQ25</accession>
<dbReference type="OrthoDB" id="448448at2759"/>
<feature type="region of interest" description="Disordered" evidence="14">
    <location>
        <begin position="85"/>
        <end position="125"/>
    </location>
</feature>
<keyword evidence="8" id="KW-0347">Helicase</keyword>
<dbReference type="InterPro" id="IPR014905">
    <property type="entry name" value="HIRAN"/>
</dbReference>
<feature type="compositionally biased region" description="Low complexity" evidence="14">
    <location>
        <begin position="85"/>
        <end position="100"/>
    </location>
</feature>
<evidence type="ECO:0000256" key="10">
    <source>
        <dbReference type="ARBA" id="ARBA00022840"/>
    </source>
</evidence>
<dbReference type="InterPro" id="IPR014001">
    <property type="entry name" value="Helicase_ATP-bd"/>
</dbReference>
<evidence type="ECO:0000256" key="11">
    <source>
        <dbReference type="ARBA" id="ARBA00023204"/>
    </source>
</evidence>
<dbReference type="GO" id="GO:0004386">
    <property type="term" value="F:helicase activity"/>
    <property type="evidence" value="ECO:0007669"/>
    <property type="project" value="UniProtKB-KW"/>
</dbReference>
<dbReference type="CDD" id="cd18793">
    <property type="entry name" value="SF2_C_SNF"/>
    <property type="match status" value="1"/>
</dbReference>
<proteinExistence type="inferred from homology"/>
<dbReference type="Pfam" id="PF00271">
    <property type="entry name" value="Helicase_C"/>
    <property type="match status" value="1"/>
</dbReference>
<feature type="domain" description="Helicase ATP-binding" evidence="16">
    <location>
        <begin position="483"/>
        <end position="694"/>
    </location>
</feature>
<keyword evidence="10" id="KW-0067">ATP-binding</keyword>
<dbReference type="Pfam" id="PF00176">
    <property type="entry name" value="SNF2-rel_dom"/>
    <property type="match status" value="1"/>
</dbReference>
<dbReference type="Proteomes" id="UP001150266">
    <property type="component" value="Unassembled WGS sequence"/>
</dbReference>
<dbReference type="PROSITE" id="PS51192">
    <property type="entry name" value="HELICASE_ATP_BIND_1"/>
    <property type="match status" value="1"/>
</dbReference>
<name>A0A9W9AQ25_9AGAR</name>
<keyword evidence="11" id="KW-0234">DNA repair</keyword>
<dbReference type="PROSITE" id="PS51194">
    <property type="entry name" value="HELICASE_CTER"/>
    <property type="match status" value="1"/>
</dbReference>
<keyword evidence="9" id="KW-0862">Zinc</keyword>
<dbReference type="Gene3D" id="3.40.50.10810">
    <property type="entry name" value="Tandem AAA-ATPase domain"/>
    <property type="match status" value="1"/>
</dbReference>
<sequence>MTDSGEPPALFFTSSDDEDAAMVIDSDNLKAECSKAAQDEQKRLFLPAESDDDEDIPMIPQKRGSSPDIYHENLDMEAVDIQRASSVSASSMSERISISSDSEEEAVSRSFKKRQTVPSAKKRRLSPSLALLSPSDNTQFPVYVGEFLVPNAWSSIAGSGYVKINDVVKIERDVDYSRPSEATTKGKKKVDDKNKSNGGKKQVSLTSMLKAQPTRAPKKKTTDTIVRLVTSRGIEFGRLPQEVAWWTSKLLDLGVVELRGKMTDCPSKLTIGTNLIVSVDVYLLRTAFVPVNVTVSDDRPRTMFEEGLETDEEKSLRERKSAILRLFEVIGIRPQAGVTVDWEKSEREHQEDASQRTHISHKPTKHVEVVGDGEEIEVEDGKDLSKSDLDIIYKRAQYHDKDMDEMEPAKSFTLTLRGYQKQALFWMDSLESGRIDAREANTIHPLWSEYVFPAKPDAGFIDLTEDDKLFYLNPYSGEMSLKFPRSKRNCKGGILADVGMGKTIMISALIQSKLGSDEPIDQGLSFKQRQLKLNNAFRPAKNRKTQTSSPPSATLIVAPTSLIDQWAEEIERSSEPGTVKIVVWHGQNRDDLDFLLEEDEDDEKGHAKLIRIIVTSYGTLASEHAKAEKSRSAVFDVEWLRVVLDEAHSCKSRTSKTAKAVYALRARRRWAVTGTPIVNKLEDLYSLLKFLDFKPWSEFSFFNSFITLPFLARDPKGIEVVQVILESILLRREKNMLDSDGKRIVELPPKEITIENLEFTSMERKIYDSIYDSAKKNFDQLRAKGLLGKKYTHILAMLMRLRRAVLHPNLVFTNTDERALSSTGDGVVDVNEMIKKFAEDEGQSNVFAKAVLADLDDQAEGASECPICLDVMETPTIVPECLHRCCKDCITAYIATCEMKGEETKCPTCSRGPIRHSDLVEVIRPPPNSQNSQPDLILRRNDFTLSTKLSALIHDLQRIRSSNPAFHAVVFSQFTSFLDLIEIALEREKFDHYRYDGTLDLKRRQGVITAFKQISKRPKILCISLKAGGVGLNLTTANHVFMMDCWWNSATENQAIDRVHRLGQDKTVYVKHYVIRNTIEERILLVQKRKTALVKEAFRGAGKAKEDPDSIENLKIMFGEN</sequence>
<dbReference type="SUPFAM" id="SSF57850">
    <property type="entry name" value="RING/U-box"/>
    <property type="match status" value="1"/>
</dbReference>
<dbReference type="InterPro" id="IPR013083">
    <property type="entry name" value="Znf_RING/FYVE/PHD"/>
</dbReference>
<dbReference type="GO" id="GO:0003676">
    <property type="term" value="F:nucleic acid binding"/>
    <property type="evidence" value="ECO:0007669"/>
    <property type="project" value="InterPro"/>
</dbReference>
<evidence type="ECO:0000256" key="8">
    <source>
        <dbReference type="ARBA" id="ARBA00022806"/>
    </source>
</evidence>
<dbReference type="PANTHER" id="PTHR45626:SF22">
    <property type="entry name" value="DNA REPAIR PROTEIN RAD5"/>
    <property type="match status" value="1"/>
</dbReference>
<dbReference type="InterPro" id="IPR050628">
    <property type="entry name" value="SNF2_RAD54_helicase_TF"/>
</dbReference>
<dbReference type="GO" id="GO:0005634">
    <property type="term" value="C:nucleus"/>
    <property type="evidence" value="ECO:0007669"/>
    <property type="project" value="UniProtKB-SubCell"/>
</dbReference>
<feature type="compositionally biased region" description="Basic residues" evidence="14">
    <location>
        <begin position="110"/>
        <end position="125"/>
    </location>
</feature>
<dbReference type="SMART" id="SM00910">
    <property type="entry name" value="HIRAN"/>
    <property type="match status" value="1"/>
</dbReference>
<evidence type="ECO:0000256" key="9">
    <source>
        <dbReference type="ARBA" id="ARBA00022833"/>
    </source>
</evidence>
<dbReference type="InterPro" id="IPR018957">
    <property type="entry name" value="Znf_C3HC4_RING-type"/>
</dbReference>
<feature type="region of interest" description="Disordered" evidence="14">
    <location>
        <begin position="177"/>
        <end position="203"/>
    </location>
</feature>
<comment type="caution">
    <text evidence="18">The sequence shown here is derived from an EMBL/GenBank/DDBJ whole genome shotgun (WGS) entry which is preliminary data.</text>
</comment>
<evidence type="ECO:0000256" key="4">
    <source>
        <dbReference type="ARBA" id="ARBA00022741"/>
    </source>
</evidence>
<evidence type="ECO:0000259" key="17">
    <source>
        <dbReference type="PROSITE" id="PS51194"/>
    </source>
</evidence>
<comment type="subcellular location">
    <subcellularLocation>
        <location evidence="1">Nucleus</location>
    </subcellularLocation>
</comment>
<dbReference type="Gene3D" id="3.30.40.10">
    <property type="entry name" value="Zinc/RING finger domain, C3HC4 (zinc finger)"/>
    <property type="match status" value="1"/>
</dbReference>
<evidence type="ECO:0000313" key="19">
    <source>
        <dbReference type="Proteomes" id="UP001150266"/>
    </source>
</evidence>
<organism evidence="18 19">
    <name type="scientific">Lentinula aciculospora</name>
    <dbReference type="NCBI Taxonomy" id="153920"/>
    <lineage>
        <taxon>Eukaryota</taxon>
        <taxon>Fungi</taxon>
        <taxon>Dikarya</taxon>
        <taxon>Basidiomycota</taxon>
        <taxon>Agaricomycotina</taxon>
        <taxon>Agaricomycetes</taxon>
        <taxon>Agaricomycetidae</taxon>
        <taxon>Agaricales</taxon>
        <taxon>Marasmiineae</taxon>
        <taxon>Omphalotaceae</taxon>
        <taxon>Lentinula</taxon>
    </lineage>
</organism>
<dbReference type="InterPro" id="IPR049730">
    <property type="entry name" value="SNF2/RAD54-like_C"/>
</dbReference>
<dbReference type="PROSITE" id="PS50089">
    <property type="entry name" value="ZF_RING_2"/>
    <property type="match status" value="1"/>
</dbReference>
<dbReference type="InterPro" id="IPR027417">
    <property type="entry name" value="P-loop_NTPase"/>
</dbReference>
<dbReference type="GO" id="GO:0008094">
    <property type="term" value="F:ATP-dependent activity, acting on DNA"/>
    <property type="evidence" value="ECO:0007669"/>
    <property type="project" value="TreeGrafter"/>
</dbReference>
<evidence type="ECO:0000259" key="15">
    <source>
        <dbReference type="PROSITE" id="PS50089"/>
    </source>
</evidence>
<dbReference type="GO" id="GO:0016818">
    <property type="term" value="F:hydrolase activity, acting on acid anhydrides, in phosphorus-containing anhydrides"/>
    <property type="evidence" value="ECO:0007669"/>
    <property type="project" value="InterPro"/>
</dbReference>
<gene>
    <name evidence="18" type="ORF">J3R30DRAFT_3441168</name>
</gene>